<comment type="caution">
    <text evidence="7">The sequence shown here is derived from an EMBL/GenBank/DDBJ whole genome shotgun (WGS) entry which is preliminary data.</text>
</comment>
<dbReference type="CDD" id="cd02014">
    <property type="entry name" value="TPP_POX"/>
    <property type="match status" value="1"/>
</dbReference>
<dbReference type="GO" id="GO:0003824">
    <property type="term" value="F:catalytic activity"/>
    <property type="evidence" value="ECO:0007669"/>
    <property type="project" value="InterPro"/>
</dbReference>
<dbReference type="EMBL" id="AMLP01000258">
    <property type="protein sequence ID" value="ELS50953.1"/>
    <property type="molecule type" value="Genomic_DNA"/>
</dbReference>
<dbReference type="Proteomes" id="UP000011205">
    <property type="component" value="Unassembled WGS sequence"/>
</dbReference>
<dbReference type="InterPro" id="IPR047210">
    <property type="entry name" value="TPP_PYR_POXB-like"/>
</dbReference>
<dbReference type="CDD" id="cd07039">
    <property type="entry name" value="TPP_PYR_POX"/>
    <property type="match status" value="1"/>
</dbReference>
<evidence type="ECO:0000313" key="7">
    <source>
        <dbReference type="EMBL" id="ELS50953.1"/>
    </source>
</evidence>
<accession>L8P495</accession>
<evidence type="ECO:0000256" key="2">
    <source>
        <dbReference type="ARBA" id="ARBA00023052"/>
    </source>
</evidence>
<gene>
    <name evidence="7" type="ORF">STVIR_8112</name>
</gene>
<dbReference type="PATRIC" id="fig|1160705.3.peg.8013"/>
<dbReference type="AlphaFoldDB" id="L8P495"/>
<dbReference type="PANTHER" id="PTHR42981">
    <property type="entry name" value="PYRUVATE DEHYDROGENASE [UBIQUINONE]"/>
    <property type="match status" value="1"/>
</dbReference>
<dbReference type="Pfam" id="PF02775">
    <property type="entry name" value="TPP_enzyme_C"/>
    <property type="match status" value="1"/>
</dbReference>
<dbReference type="Pfam" id="PF00205">
    <property type="entry name" value="TPP_enzyme_M"/>
    <property type="match status" value="1"/>
</dbReference>
<protein>
    <submittedName>
        <fullName evidence="7">Putative Pyruvate decarboxylase</fullName>
    </submittedName>
</protein>
<dbReference type="PROSITE" id="PS00187">
    <property type="entry name" value="TPP_ENZYMES"/>
    <property type="match status" value="1"/>
</dbReference>
<dbReference type="InterPro" id="IPR029035">
    <property type="entry name" value="DHS-like_NAD/FAD-binding_dom"/>
</dbReference>
<feature type="domain" description="Thiamine pyrophosphate enzyme TPP-binding" evidence="5">
    <location>
        <begin position="403"/>
        <end position="559"/>
    </location>
</feature>
<evidence type="ECO:0000256" key="1">
    <source>
        <dbReference type="ARBA" id="ARBA00007812"/>
    </source>
</evidence>
<dbReference type="Gene3D" id="3.40.50.1220">
    <property type="entry name" value="TPP-binding domain"/>
    <property type="match status" value="1"/>
</dbReference>
<evidence type="ECO:0000313" key="8">
    <source>
        <dbReference type="Proteomes" id="UP000011205"/>
    </source>
</evidence>
<dbReference type="SUPFAM" id="SSF52518">
    <property type="entry name" value="Thiamin diphosphate-binding fold (THDP-binding)"/>
    <property type="match status" value="2"/>
</dbReference>
<dbReference type="Pfam" id="PF02776">
    <property type="entry name" value="TPP_enzyme_N"/>
    <property type="match status" value="1"/>
</dbReference>
<keyword evidence="2 3" id="KW-0786">Thiamine pyrophosphate</keyword>
<evidence type="ECO:0000256" key="3">
    <source>
        <dbReference type="RuleBase" id="RU362132"/>
    </source>
</evidence>
<dbReference type="InterPro" id="IPR000399">
    <property type="entry name" value="TPP-bd_CS"/>
</dbReference>
<dbReference type="InterPro" id="IPR047211">
    <property type="entry name" value="POXB-like"/>
</dbReference>
<feature type="domain" description="Thiamine pyrophosphate enzyme N-terminal TPP-binding" evidence="6">
    <location>
        <begin position="20"/>
        <end position="133"/>
    </location>
</feature>
<dbReference type="GO" id="GO:0030976">
    <property type="term" value="F:thiamine pyrophosphate binding"/>
    <property type="evidence" value="ECO:0007669"/>
    <property type="project" value="InterPro"/>
</dbReference>
<keyword evidence="7" id="KW-0670">Pyruvate</keyword>
<dbReference type="InterPro" id="IPR012001">
    <property type="entry name" value="Thiamin_PyroP_enz_TPP-bd_dom"/>
</dbReference>
<organism evidence="7 8">
    <name type="scientific">Streptomyces viridochromogenes Tue57</name>
    <dbReference type="NCBI Taxonomy" id="1160705"/>
    <lineage>
        <taxon>Bacteria</taxon>
        <taxon>Bacillati</taxon>
        <taxon>Actinomycetota</taxon>
        <taxon>Actinomycetes</taxon>
        <taxon>Kitasatosporales</taxon>
        <taxon>Streptomycetaceae</taxon>
        <taxon>Streptomyces</taxon>
    </lineage>
</organism>
<comment type="similarity">
    <text evidence="1 3">Belongs to the TPP enzyme family.</text>
</comment>
<dbReference type="InterPro" id="IPR029061">
    <property type="entry name" value="THDP-binding"/>
</dbReference>
<feature type="domain" description="Thiamine pyrophosphate enzyme central" evidence="4">
    <location>
        <begin position="212"/>
        <end position="342"/>
    </location>
</feature>
<evidence type="ECO:0000259" key="4">
    <source>
        <dbReference type="Pfam" id="PF00205"/>
    </source>
</evidence>
<dbReference type="Gene3D" id="3.40.50.970">
    <property type="match status" value="2"/>
</dbReference>
<name>L8P495_STRVR</name>
<evidence type="ECO:0000259" key="6">
    <source>
        <dbReference type="Pfam" id="PF02776"/>
    </source>
</evidence>
<dbReference type="GO" id="GO:0000287">
    <property type="term" value="F:magnesium ion binding"/>
    <property type="evidence" value="ECO:0007669"/>
    <property type="project" value="InterPro"/>
</dbReference>
<dbReference type="SUPFAM" id="SSF52467">
    <property type="entry name" value="DHS-like NAD/FAD-binding domain"/>
    <property type="match status" value="1"/>
</dbReference>
<dbReference type="NCBIfam" id="NF006129">
    <property type="entry name" value="PRK08273.1"/>
    <property type="match status" value="1"/>
</dbReference>
<dbReference type="InterPro" id="IPR047212">
    <property type="entry name" value="TPP_POXB-like"/>
</dbReference>
<proteinExistence type="inferred from homology"/>
<reference evidence="7 8" key="1">
    <citation type="journal article" date="2013" name="Genome Announc.">
        <title>Draft Genome Sequence of Streptomyces viridochromogenes Strain Tu57, Producer of Avilamycin.</title>
        <authorList>
            <person name="Gruning B.A."/>
            <person name="Erxleben A."/>
            <person name="Hahnlein A."/>
            <person name="Gunther S."/>
        </authorList>
    </citation>
    <scope>NUCLEOTIDE SEQUENCE [LARGE SCALE GENOMIC DNA]</scope>
    <source>
        <strain evidence="7 8">Tue57</strain>
    </source>
</reference>
<sequence>MGHPLVTAEVCSRECVMTLVADFVLRRLREWGVERVYGYPGDGINGLLGAFDRAKGEPEFIQTRHEEMAAFMACAHAKFTGEVGCCVATSGPGAVHLLNGLYDAKLDHQPVVAVVGQQKRLSLGSHYQQEIALQQLFADVSEYAQMVSHPAQARHVIDRAFKTALTTRGVATVIIPNDVQEEAQPSPPKKHGSVFSSVGWTRPRLLPDEGELRRAAGILNAGNKVAMIIGQGAAHAESEVVEVAELLGAGVAKALLGREVLPDDLPFVTGPIGLLGSKASDNMIRGCDTLFMIGSSFPYSEWLPDEGQARGVEIDIDGRMIGIRYPMDAHLVGDSKETLKALLPLLHRKEDRGWREKIEKDVAEWDEICRKRAGQHFGGNINPEAVAAELSPRLPDDVILTADSGSGTNWWARHLRLRKGMQASLSGTLATMGPGTPYAIAARFAHPDRPVIAFVGDGAFQMSGMAEMITVKRYLDRLSGKAPFVFCVFNNRDLNQVTWEQRAMAGDPKFPGSQDIPDIPYAKYAELIGLKGVYCDKPKKIGKAWDEALASDRPVVLEFKVDAEIAPIPPHIMKTQGKKAAKAAVRDPEGLGIAAKGTRQKVTELVQHLPGRHP</sequence>
<dbReference type="InterPro" id="IPR012000">
    <property type="entry name" value="Thiamin_PyroP_enz_cen_dom"/>
</dbReference>
<dbReference type="InterPro" id="IPR011766">
    <property type="entry name" value="TPP_enzyme_TPP-bd"/>
</dbReference>
<dbReference type="PANTHER" id="PTHR42981:SF2">
    <property type="entry name" value="PYRUVATE DEHYDROGENASE [UBIQUINONE]"/>
    <property type="match status" value="1"/>
</dbReference>
<evidence type="ECO:0000259" key="5">
    <source>
        <dbReference type="Pfam" id="PF02775"/>
    </source>
</evidence>